<keyword evidence="3" id="KW-1185">Reference proteome</keyword>
<organism evidence="2 3">
    <name type="scientific">Acer yangbiense</name>
    <dbReference type="NCBI Taxonomy" id="1000413"/>
    <lineage>
        <taxon>Eukaryota</taxon>
        <taxon>Viridiplantae</taxon>
        <taxon>Streptophyta</taxon>
        <taxon>Embryophyta</taxon>
        <taxon>Tracheophyta</taxon>
        <taxon>Spermatophyta</taxon>
        <taxon>Magnoliopsida</taxon>
        <taxon>eudicotyledons</taxon>
        <taxon>Gunneridae</taxon>
        <taxon>Pentapetalae</taxon>
        <taxon>rosids</taxon>
        <taxon>malvids</taxon>
        <taxon>Sapindales</taxon>
        <taxon>Sapindaceae</taxon>
        <taxon>Hippocastanoideae</taxon>
        <taxon>Acereae</taxon>
        <taxon>Acer</taxon>
    </lineage>
</organism>
<reference evidence="3" key="1">
    <citation type="journal article" date="2019" name="Gigascience">
        <title>De novo genome assembly of the endangered Acer yangbiense, a plant species with extremely small populations endemic to Yunnan Province, China.</title>
        <authorList>
            <person name="Yang J."/>
            <person name="Wariss H.M."/>
            <person name="Tao L."/>
            <person name="Zhang R."/>
            <person name="Yun Q."/>
            <person name="Hollingsworth P."/>
            <person name="Dao Z."/>
            <person name="Luo G."/>
            <person name="Guo H."/>
            <person name="Ma Y."/>
            <person name="Sun W."/>
        </authorList>
    </citation>
    <scope>NUCLEOTIDE SEQUENCE [LARGE SCALE GENOMIC DNA]</scope>
    <source>
        <strain evidence="3">cv. Malutang</strain>
    </source>
</reference>
<dbReference type="EMBL" id="VAHF01000004">
    <property type="protein sequence ID" value="TXG63382.1"/>
    <property type="molecule type" value="Genomic_DNA"/>
</dbReference>
<gene>
    <name evidence="2" type="ORF">EZV62_010376</name>
</gene>
<dbReference type="Proteomes" id="UP000323000">
    <property type="component" value="Chromosome 4"/>
</dbReference>
<comment type="caution">
    <text evidence="2">The sequence shown here is derived from an EMBL/GenBank/DDBJ whole genome shotgun (WGS) entry which is preliminary data.</text>
</comment>
<proteinExistence type="predicted"/>
<protein>
    <submittedName>
        <fullName evidence="2">Uncharacterized protein</fullName>
    </submittedName>
</protein>
<dbReference type="OrthoDB" id="10543117at2759"/>
<dbReference type="AlphaFoldDB" id="A0A5C7I4I6"/>
<evidence type="ECO:0000256" key="1">
    <source>
        <dbReference type="SAM" id="Coils"/>
    </source>
</evidence>
<accession>A0A5C7I4I6</accession>
<evidence type="ECO:0000313" key="3">
    <source>
        <dbReference type="Proteomes" id="UP000323000"/>
    </source>
</evidence>
<name>A0A5C7I4I6_9ROSI</name>
<sequence length="281" mass="31865">MTKAWSISPSRRHIDHMLSDKNLHDIGFIPVLSEERRRVSESNLVKKRKLTAVAKKGMEGKAKGAADASKKKCQILPMISMLKGGETSEVEQAPKRTRITESSGVVTISEVGPSQCHSVAPCGEREISRAYGFAGVGDSMRGVSKYYGDPPRWKFDPKESPITPENGVEFLGQALGSLLDMEKRYEEMRGKYEKAKEKNSKLHDKIKRDRGINEALRAKFGEASTSYRRENVVDLFLISDECYENQRKTFDHVVVELKLMLIWSYLDFDFSEFDKEVETAF</sequence>
<keyword evidence="1" id="KW-0175">Coiled coil</keyword>
<evidence type="ECO:0000313" key="2">
    <source>
        <dbReference type="EMBL" id="TXG63382.1"/>
    </source>
</evidence>
<feature type="coiled-coil region" evidence="1">
    <location>
        <begin position="178"/>
        <end position="205"/>
    </location>
</feature>